<dbReference type="AlphaFoldDB" id="A0A9P1FL49"/>
<dbReference type="EMBL" id="CAMXCT010000621">
    <property type="protein sequence ID" value="CAI3981274.1"/>
    <property type="molecule type" value="Genomic_DNA"/>
</dbReference>
<dbReference type="Pfam" id="PF13405">
    <property type="entry name" value="EF-hand_6"/>
    <property type="match status" value="1"/>
</dbReference>
<feature type="domain" description="EF-hand" evidence="1">
    <location>
        <begin position="11"/>
        <end position="46"/>
    </location>
</feature>
<dbReference type="CDD" id="cd00051">
    <property type="entry name" value="EFh"/>
    <property type="match status" value="1"/>
</dbReference>
<dbReference type="EMBL" id="CAMXCT020000621">
    <property type="protein sequence ID" value="CAL1134649.1"/>
    <property type="molecule type" value="Genomic_DNA"/>
</dbReference>
<sequence length="183" mass="20007">MTSGAGEEPSWRQSEGEVLFEMLDKDKDGFLNQKEARTWLRSLGWCLVDEALDTLLKEAQTEAPRKKDISSPDHKKWVLPELINAVDLGQDLCGPHPEALQSAFRALGAQSTCSKDCFKQLATGHEGGLTEADVEDLFALCGVPATQRQAPTSALMSGLVDCICQPKAHLHRGVLGHTRHFLG</sequence>
<dbReference type="OrthoDB" id="413688at2759"/>
<reference evidence="3 4" key="2">
    <citation type="submission" date="2024-05" db="EMBL/GenBank/DDBJ databases">
        <authorList>
            <person name="Chen Y."/>
            <person name="Shah S."/>
            <person name="Dougan E. K."/>
            <person name="Thang M."/>
            <person name="Chan C."/>
        </authorList>
    </citation>
    <scope>NUCLEOTIDE SEQUENCE [LARGE SCALE GENOMIC DNA]</scope>
</reference>
<dbReference type="InterPro" id="IPR011992">
    <property type="entry name" value="EF-hand-dom_pair"/>
</dbReference>
<evidence type="ECO:0000259" key="1">
    <source>
        <dbReference type="PROSITE" id="PS50222"/>
    </source>
</evidence>
<dbReference type="Gene3D" id="1.10.238.10">
    <property type="entry name" value="EF-hand"/>
    <property type="match status" value="1"/>
</dbReference>
<dbReference type="GO" id="GO:0005509">
    <property type="term" value="F:calcium ion binding"/>
    <property type="evidence" value="ECO:0007669"/>
    <property type="project" value="InterPro"/>
</dbReference>
<dbReference type="SUPFAM" id="SSF47473">
    <property type="entry name" value="EF-hand"/>
    <property type="match status" value="1"/>
</dbReference>
<organism evidence="2">
    <name type="scientific">Cladocopium goreaui</name>
    <dbReference type="NCBI Taxonomy" id="2562237"/>
    <lineage>
        <taxon>Eukaryota</taxon>
        <taxon>Sar</taxon>
        <taxon>Alveolata</taxon>
        <taxon>Dinophyceae</taxon>
        <taxon>Suessiales</taxon>
        <taxon>Symbiodiniaceae</taxon>
        <taxon>Cladocopium</taxon>
    </lineage>
</organism>
<evidence type="ECO:0000313" key="3">
    <source>
        <dbReference type="EMBL" id="CAL4768586.1"/>
    </source>
</evidence>
<evidence type="ECO:0000313" key="4">
    <source>
        <dbReference type="Proteomes" id="UP001152797"/>
    </source>
</evidence>
<accession>A0A9P1FL49</accession>
<proteinExistence type="predicted"/>
<name>A0A9P1FL49_9DINO</name>
<keyword evidence="4" id="KW-1185">Reference proteome</keyword>
<evidence type="ECO:0000313" key="2">
    <source>
        <dbReference type="EMBL" id="CAI3981274.1"/>
    </source>
</evidence>
<reference evidence="2" key="1">
    <citation type="submission" date="2022-10" db="EMBL/GenBank/DDBJ databases">
        <authorList>
            <person name="Chen Y."/>
            <person name="Dougan E. K."/>
            <person name="Chan C."/>
            <person name="Rhodes N."/>
            <person name="Thang M."/>
        </authorList>
    </citation>
    <scope>NUCLEOTIDE SEQUENCE</scope>
</reference>
<protein>
    <submittedName>
        <fullName evidence="3">EF-hand domain-containing protein</fullName>
    </submittedName>
</protein>
<gene>
    <name evidence="2" type="ORF">C1SCF055_LOCUS9080</name>
</gene>
<dbReference type="Proteomes" id="UP001152797">
    <property type="component" value="Unassembled WGS sequence"/>
</dbReference>
<dbReference type="PROSITE" id="PS50222">
    <property type="entry name" value="EF_HAND_2"/>
    <property type="match status" value="1"/>
</dbReference>
<dbReference type="InterPro" id="IPR002048">
    <property type="entry name" value="EF_hand_dom"/>
</dbReference>
<comment type="caution">
    <text evidence="2">The sequence shown here is derived from an EMBL/GenBank/DDBJ whole genome shotgun (WGS) entry which is preliminary data.</text>
</comment>
<dbReference type="EMBL" id="CAMXCT030000621">
    <property type="protein sequence ID" value="CAL4768586.1"/>
    <property type="molecule type" value="Genomic_DNA"/>
</dbReference>